<evidence type="ECO:0000313" key="3">
    <source>
        <dbReference type="Proteomes" id="UP000811246"/>
    </source>
</evidence>
<dbReference type="EMBL" id="CM031828">
    <property type="protein sequence ID" value="KAG6717687.1"/>
    <property type="molecule type" value="Genomic_DNA"/>
</dbReference>
<gene>
    <name evidence="2" type="ORF">I3842_04G113300</name>
</gene>
<feature type="region of interest" description="Disordered" evidence="1">
    <location>
        <begin position="1"/>
        <end position="50"/>
    </location>
</feature>
<dbReference type="Proteomes" id="UP000811246">
    <property type="component" value="Chromosome 4"/>
</dbReference>
<name>A0A922FBD3_CARIL</name>
<organism evidence="2 3">
    <name type="scientific">Carya illinoinensis</name>
    <name type="common">Pecan</name>
    <dbReference type="NCBI Taxonomy" id="32201"/>
    <lineage>
        <taxon>Eukaryota</taxon>
        <taxon>Viridiplantae</taxon>
        <taxon>Streptophyta</taxon>
        <taxon>Embryophyta</taxon>
        <taxon>Tracheophyta</taxon>
        <taxon>Spermatophyta</taxon>
        <taxon>Magnoliopsida</taxon>
        <taxon>eudicotyledons</taxon>
        <taxon>Gunneridae</taxon>
        <taxon>Pentapetalae</taxon>
        <taxon>rosids</taxon>
        <taxon>fabids</taxon>
        <taxon>Fagales</taxon>
        <taxon>Juglandaceae</taxon>
        <taxon>Carya</taxon>
    </lineage>
</organism>
<comment type="caution">
    <text evidence="2">The sequence shown here is derived from an EMBL/GenBank/DDBJ whole genome shotgun (WGS) entry which is preliminary data.</text>
</comment>
<reference evidence="2" key="1">
    <citation type="submission" date="2021-01" db="EMBL/GenBank/DDBJ databases">
        <authorList>
            <person name="Lovell J.T."/>
            <person name="Bentley N."/>
            <person name="Bhattarai G."/>
            <person name="Jenkins J.W."/>
            <person name="Sreedasyam A."/>
            <person name="Alarcon Y."/>
            <person name="Bock C."/>
            <person name="Boston L."/>
            <person name="Carlson J."/>
            <person name="Cervantes K."/>
            <person name="Clermont K."/>
            <person name="Krom N."/>
            <person name="Kubenka K."/>
            <person name="Mamidi S."/>
            <person name="Mattison C."/>
            <person name="Monteros M."/>
            <person name="Pisani C."/>
            <person name="Plott C."/>
            <person name="Rajasekar S."/>
            <person name="Rhein H.S."/>
            <person name="Rohla C."/>
            <person name="Song M."/>
            <person name="Hilaire R.S."/>
            <person name="Shu S."/>
            <person name="Wells L."/>
            <person name="Wang X."/>
            <person name="Webber J."/>
            <person name="Heerema R.J."/>
            <person name="Klein P."/>
            <person name="Conner P."/>
            <person name="Grauke L."/>
            <person name="Grimwood J."/>
            <person name="Schmutz J."/>
            <person name="Randall J.J."/>
        </authorList>
    </citation>
    <scope>NUCLEOTIDE SEQUENCE</scope>
    <source>
        <tissue evidence="2">Leaf</tissue>
    </source>
</reference>
<evidence type="ECO:0000313" key="2">
    <source>
        <dbReference type="EMBL" id="KAG6717687.1"/>
    </source>
</evidence>
<sequence>MTNQLNNLTQVFPNQENREEDRGDGENQCNNNDQDGGAGGENNGENNRHWGVGHAGRFPWLYQQPREHDHFDEASKRIRVDVPDYHRSLNPNSFQDWLISLEDYFEWFNMATEKKVQFVRMKLKGQVRVWWQSIEEQLHRHRQATITDWEDMKLCLKEKLDSRNSCFLKNYWR</sequence>
<evidence type="ECO:0000256" key="1">
    <source>
        <dbReference type="SAM" id="MobiDB-lite"/>
    </source>
</evidence>
<accession>A0A922FBD3</accession>
<feature type="compositionally biased region" description="Basic and acidic residues" evidence="1">
    <location>
        <begin position="16"/>
        <end position="25"/>
    </location>
</feature>
<dbReference type="AlphaFoldDB" id="A0A922FBD3"/>
<evidence type="ECO:0008006" key="4">
    <source>
        <dbReference type="Google" id="ProtNLM"/>
    </source>
</evidence>
<proteinExistence type="predicted"/>
<feature type="compositionally biased region" description="Polar residues" evidence="1">
    <location>
        <begin position="1"/>
        <end position="15"/>
    </location>
</feature>
<feature type="compositionally biased region" description="Low complexity" evidence="1">
    <location>
        <begin position="26"/>
        <end position="35"/>
    </location>
</feature>
<protein>
    <recommendedName>
        <fullName evidence="4">Retrotransposon gag domain-containing protein</fullName>
    </recommendedName>
</protein>